<name>A0AAW2T8E9_9LAMI</name>
<dbReference type="InterPro" id="IPR036770">
    <property type="entry name" value="Ankyrin_rpt-contain_sf"/>
</dbReference>
<dbReference type="PROSITE" id="PS50088">
    <property type="entry name" value="ANK_REPEAT"/>
    <property type="match status" value="2"/>
</dbReference>
<dbReference type="EMBL" id="JACGWN010000015">
    <property type="protein sequence ID" value="KAL0401166.1"/>
    <property type="molecule type" value="Genomic_DNA"/>
</dbReference>
<reference evidence="4" key="1">
    <citation type="submission" date="2020-06" db="EMBL/GenBank/DDBJ databases">
        <authorList>
            <person name="Li T."/>
            <person name="Hu X."/>
            <person name="Zhang T."/>
            <person name="Song X."/>
            <person name="Zhang H."/>
            <person name="Dai N."/>
            <person name="Sheng W."/>
            <person name="Hou X."/>
            <person name="Wei L."/>
        </authorList>
    </citation>
    <scope>NUCLEOTIDE SEQUENCE</scope>
    <source>
        <strain evidence="4">KEN1</strain>
        <tissue evidence="4">Leaf</tissue>
    </source>
</reference>
<evidence type="ECO:0000256" key="1">
    <source>
        <dbReference type="ARBA" id="ARBA00022737"/>
    </source>
</evidence>
<dbReference type="PANTHER" id="PTHR24171">
    <property type="entry name" value="ANKYRIN REPEAT DOMAIN-CONTAINING PROTEIN 39-RELATED"/>
    <property type="match status" value="1"/>
</dbReference>
<dbReference type="SUPFAM" id="SSF48403">
    <property type="entry name" value="Ankyrin repeat"/>
    <property type="match status" value="1"/>
</dbReference>
<accession>A0AAW2T8E9</accession>
<proteinExistence type="predicted"/>
<dbReference type="SMART" id="SM00248">
    <property type="entry name" value="ANK"/>
    <property type="match status" value="3"/>
</dbReference>
<gene>
    <name evidence="4" type="ORF">Slati_4146500</name>
</gene>
<evidence type="ECO:0000256" key="3">
    <source>
        <dbReference type="PROSITE-ProRule" id="PRU00023"/>
    </source>
</evidence>
<dbReference type="Gene3D" id="1.25.40.20">
    <property type="entry name" value="Ankyrin repeat-containing domain"/>
    <property type="match status" value="1"/>
</dbReference>
<keyword evidence="2 3" id="KW-0040">ANK repeat</keyword>
<feature type="repeat" description="ANK" evidence="3">
    <location>
        <begin position="70"/>
        <end position="102"/>
    </location>
</feature>
<evidence type="ECO:0000256" key="2">
    <source>
        <dbReference type="ARBA" id="ARBA00023043"/>
    </source>
</evidence>
<dbReference type="AlphaFoldDB" id="A0AAW2T8E9"/>
<evidence type="ECO:0000313" key="4">
    <source>
        <dbReference type="EMBL" id="KAL0401166.1"/>
    </source>
</evidence>
<dbReference type="PROSITE" id="PS50297">
    <property type="entry name" value="ANK_REP_REGION"/>
    <property type="match status" value="2"/>
</dbReference>
<dbReference type="PRINTS" id="PR01415">
    <property type="entry name" value="ANKYRIN"/>
</dbReference>
<keyword evidence="1" id="KW-0677">Repeat</keyword>
<protein>
    <submittedName>
        <fullName evidence="4">Uncharacterized protein</fullName>
    </submittedName>
</protein>
<reference evidence="4" key="2">
    <citation type="journal article" date="2024" name="Plant">
        <title>Genomic evolution and insights into agronomic trait innovations of Sesamum species.</title>
        <authorList>
            <person name="Miao H."/>
            <person name="Wang L."/>
            <person name="Qu L."/>
            <person name="Liu H."/>
            <person name="Sun Y."/>
            <person name="Le M."/>
            <person name="Wang Q."/>
            <person name="Wei S."/>
            <person name="Zheng Y."/>
            <person name="Lin W."/>
            <person name="Duan Y."/>
            <person name="Cao H."/>
            <person name="Xiong S."/>
            <person name="Wang X."/>
            <person name="Wei L."/>
            <person name="Li C."/>
            <person name="Ma Q."/>
            <person name="Ju M."/>
            <person name="Zhao R."/>
            <person name="Li G."/>
            <person name="Mu C."/>
            <person name="Tian Q."/>
            <person name="Mei H."/>
            <person name="Zhang T."/>
            <person name="Gao T."/>
            <person name="Zhang H."/>
        </authorList>
    </citation>
    <scope>NUCLEOTIDE SEQUENCE</scope>
    <source>
        <strain evidence="4">KEN1</strain>
    </source>
</reference>
<comment type="caution">
    <text evidence="4">The sequence shown here is derived from an EMBL/GenBank/DDBJ whole genome shotgun (WGS) entry which is preliminary data.</text>
</comment>
<feature type="repeat" description="ANK" evidence="3">
    <location>
        <begin position="37"/>
        <end position="69"/>
    </location>
</feature>
<organism evidence="4">
    <name type="scientific">Sesamum latifolium</name>
    <dbReference type="NCBI Taxonomy" id="2727402"/>
    <lineage>
        <taxon>Eukaryota</taxon>
        <taxon>Viridiplantae</taxon>
        <taxon>Streptophyta</taxon>
        <taxon>Embryophyta</taxon>
        <taxon>Tracheophyta</taxon>
        <taxon>Spermatophyta</taxon>
        <taxon>Magnoliopsida</taxon>
        <taxon>eudicotyledons</taxon>
        <taxon>Gunneridae</taxon>
        <taxon>Pentapetalae</taxon>
        <taxon>asterids</taxon>
        <taxon>lamiids</taxon>
        <taxon>Lamiales</taxon>
        <taxon>Pedaliaceae</taxon>
        <taxon>Sesamum</taxon>
    </lineage>
</organism>
<sequence length="124" mass="13151">MAAKGWTELHVAAAFDRQEEVERLSKEREAVDCRDKEGRTALHLAASKGHLGSAKVLVGAGASVDARSKDGRTALYRAAANGDRAIVEMLVGAGADPTIGDVDYCRSAIDVARDKGQVSDSTFY</sequence>
<dbReference type="Pfam" id="PF12796">
    <property type="entry name" value="Ank_2"/>
    <property type="match status" value="1"/>
</dbReference>
<dbReference type="InterPro" id="IPR002110">
    <property type="entry name" value="Ankyrin_rpt"/>
</dbReference>